<keyword evidence="5" id="KW-0808">Transferase</keyword>
<dbReference type="InterPro" id="IPR027417">
    <property type="entry name" value="P-loop_NTPase"/>
</dbReference>
<dbReference type="Pfam" id="PF01656">
    <property type="entry name" value="CbiA"/>
    <property type="match status" value="1"/>
</dbReference>
<dbReference type="PANTHER" id="PTHR32309:SF13">
    <property type="entry name" value="FERRIC ENTEROBACTIN TRANSPORT PROTEIN FEPE"/>
    <property type="match status" value="1"/>
</dbReference>
<dbReference type="InterPro" id="IPR005702">
    <property type="entry name" value="Wzc-like_C"/>
</dbReference>
<gene>
    <name evidence="5" type="ORF">GRAN_3691</name>
</gene>
<dbReference type="GO" id="GO:0005886">
    <property type="term" value="C:plasma membrane"/>
    <property type="evidence" value="ECO:0007669"/>
    <property type="project" value="TreeGrafter"/>
</dbReference>
<dbReference type="InterPro" id="IPR002586">
    <property type="entry name" value="CobQ/CobB/MinD/ParA_Nub-bd_dom"/>
</dbReference>
<keyword evidence="2" id="KW-0067">ATP-binding</keyword>
<dbReference type="RefSeq" id="WP_128914352.1">
    <property type="nucleotide sequence ID" value="NZ_RDSM01000003.1"/>
</dbReference>
<proteinExistence type="predicted"/>
<dbReference type="GO" id="GO:0004713">
    <property type="term" value="F:protein tyrosine kinase activity"/>
    <property type="evidence" value="ECO:0007669"/>
    <property type="project" value="UniProtKB-KW"/>
</dbReference>
<dbReference type="CDD" id="cd05387">
    <property type="entry name" value="BY-kinase"/>
    <property type="match status" value="1"/>
</dbReference>
<dbReference type="NCBIfam" id="TIGR01007">
    <property type="entry name" value="eps_fam"/>
    <property type="match status" value="1"/>
</dbReference>
<evidence type="ECO:0000259" key="4">
    <source>
        <dbReference type="Pfam" id="PF01656"/>
    </source>
</evidence>
<reference evidence="6" key="2">
    <citation type="submission" date="2019-02" db="EMBL/GenBank/DDBJ databases">
        <title>Granulicella sibirica sp. nov., a psychrotolerant acidobacterium isolated from an organic soil layer in forested tundra, West Siberia.</title>
        <authorList>
            <person name="Oshkin I.Y."/>
            <person name="Kulichevskaya I.S."/>
            <person name="Rijpstra W.I.C."/>
            <person name="Sinninghe Damste J.S."/>
            <person name="Rakitin A.L."/>
            <person name="Ravin N.V."/>
            <person name="Dedysh S.N."/>
        </authorList>
    </citation>
    <scope>NUCLEOTIDE SEQUENCE [LARGE SCALE GENOMIC DNA]</scope>
    <source>
        <strain evidence="6">AF10</strain>
    </source>
</reference>
<evidence type="ECO:0000313" key="6">
    <source>
        <dbReference type="Proteomes" id="UP000289437"/>
    </source>
</evidence>
<evidence type="ECO:0000313" key="5">
    <source>
        <dbReference type="EMBL" id="RXH54587.1"/>
    </source>
</evidence>
<dbReference type="SUPFAM" id="SSF52540">
    <property type="entry name" value="P-loop containing nucleoside triphosphate hydrolases"/>
    <property type="match status" value="1"/>
</dbReference>
<evidence type="ECO:0000256" key="1">
    <source>
        <dbReference type="ARBA" id="ARBA00022741"/>
    </source>
</evidence>
<dbReference type="EMBL" id="RDSM01000003">
    <property type="protein sequence ID" value="RXH54587.1"/>
    <property type="molecule type" value="Genomic_DNA"/>
</dbReference>
<keyword evidence="5" id="KW-0418">Kinase</keyword>
<evidence type="ECO:0000256" key="2">
    <source>
        <dbReference type="ARBA" id="ARBA00022840"/>
    </source>
</evidence>
<protein>
    <submittedName>
        <fullName evidence="5">Protein-tyrosine kinase</fullName>
    </submittedName>
</protein>
<dbReference type="GO" id="GO:0005524">
    <property type="term" value="F:ATP binding"/>
    <property type="evidence" value="ECO:0007669"/>
    <property type="project" value="UniProtKB-KW"/>
</dbReference>
<accession>A0A4Q0SV08</accession>
<dbReference type="Proteomes" id="UP000289437">
    <property type="component" value="Unassembled WGS sequence"/>
</dbReference>
<organism evidence="5 6">
    <name type="scientific">Granulicella sibirica</name>
    <dbReference type="NCBI Taxonomy" id="2479048"/>
    <lineage>
        <taxon>Bacteria</taxon>
        <taxon>Pseudomonadati</taxon>
        <taxon>Acidobacteriota</taxon>
        <taxon>Terriglobia</taxon>
        <taxon>Terriglobales</taxon>
        <taxon>Acidobacteriaceae</taxon>
        <taxon>Granulicella</taxon>
    </lineage>
</organism>
<dbReference type="AlphaFoldDB" id="A0A4Q0SV08"/>
<evidence type="ECO:0000256" key="3">
    <source>
        <dbReference type="SAM" id="MobiDB-lite"/>
    </source>
</evidence>
<feature type="region of interest" description="Disordered" evidence="3">
    <location>
        <begin position="28"/>
        <end position="62"/>
    </location>
</feature>
<keyword evidence="6" id="KW-1185">Reference proteome</keyword>
<comment type="caution">
    <text evidence="5">The sequence shown here is derived from an EMBL/GenBank/DDBJ whole genome shotgun (WGS) entry which is preliminary data.</text>
</comment>
<keyword evidence="1" id="KW-0547">Nucleotide-binding</keyword>
<sequence length="317" mass="34470">MSKIYEALLRAEQDRVALSETTDSPALLFEPLPLEARNTQPRSTEPQRSASRFASDLSPAPTAIRKSDPVAVLTKVRTYTWDPSFKQLPSLEPRGSSVEQFRSLRSRMQEFRENHTLKSILISSGHPQEGKSFVAANLAISFARHKASRVLLIDGDMRRPSLHKLLGAPCDPGLSEFLSGKADMQEVMQRGRVPGSGNQVTSGLASLTFIAGGMGGDKAADLSGNHRFDDLITAARDHFDWIIVDSSPVNLVSDGVNLARACDGVLLVARGGVTKFEAAQRALNELKASNVLGFVLNAVEDSPERSGYYGYDSPTEE</sequence>
<feature type="compositionally biased region" description="Polar residues" evidence="3">
    <location>
        <begin position="37"/>
        <end position="52"/>
    </location>
</feature>
<name>A0A4Q0SV08_9BACT</name>
<dbReference type="InterPro" id="IPR050445">
    <property type="entry name" value="Bact_polysacc_biosynth/exp"/>
</dbReference>
<reference evidence="5 6" key="1">
    <citation type="submission" date="2018-11" db="EMBL/GenBank/DDBJ databases">
        <authorList>
            <person name="Mardanov A.V."/>
            <person name="Ravin N.V."/>
            <person name="Dedysh S.N."/>
        </authorList>
    </citation>
    <scope>NUCLEOTIDE SEQUENCE [LARGE SCALE GENOMIC DNA]</scope>
    <source>
        <strain evidence="5 6">AF10</strain>
    </source>
</reference>
<feature type="domain" description="CobQ/CobB/MinD/ParA nucleotide binding" evidence="4">
    <location>
        <begin position="121"/>
        <end position="302"/>
    </location>
</feature>
<dbReference type="PANTHER" id="PTHR32309">
    <property type="entry name" value="TYROSINE-PROTEIN KINASE"/>
    <property type="match status" value="1"/>
</dbReference>
<dbReference type="Gene3D" id="3.40.50.300">
    <property type="entry name" value="P-loop containing nucleotide triphosphate hydrolases"/>
    <property type="match status" value="1"/>
</dbReference>
<keyword evidence="5" id="KW-0829">Tyrosine-protein kinase</keyword>
<dbReference type="OrthoDB" id="9775724at2"/>